<dbReference type="EMBL" id="CP071869">
    <property type="protein sequence ID" value="QTE22329.1"/>
    <property type="molecule type" value="Genomic_DNA"/>
</dbReference>
<keyword evidence="2" id="KW-1185">Reference proteome</keyword>
<gene>
    <name evidence="1" type="ORF">J3359_16210</name>
</gene>
<dbReference type="KEGG" id="pcea:J3359_16210"/>
<evidence type="ECO:0000313" key="1">
    <source>
        <dbReference type="EMBL" id="QTE22329.1"/>
    </source>
</evidence>
<dbReference type="RefSeq" id="WP_208078114.1">
    <property type="nucleotide sequence ID" value="NZ_CP071869.1"/>
</dbReference>
<evidence type="ECO:0000313" key="2">
    <source>
        <dbReference type="Proteomes" id="UP000663920"/>
    </source>
</evidence>
<dbReference type="Proteomes" id="UP000663920">
    <property type="component" value="Chromosome"/>
</dbReference>
<proteinExistence type="predicted"/>
<dbReference type="AlphaFoldDB" id="A0A975CP92"/>
<organism evidence="1 2">
    <name type="scientific">Polaribacter cellanae</name>
    <dbReference type="NCBI Taxonomy" id="2818493"/>
    <lineage>
        <taxon>Bacteria</taxon>
        <taxon>Pseudomonadati</taxon>
        <taxon>Bacteroidota</taxon>
        <taxon>Flavobacteriia</taxon>
        <taxon>Flavobacteriales</taxon>
        <taxon>Flavobacteriaceae</taxon>
    </lineage>
</organism>
<sequence>MKQLFLKTTLFLFALTLSNCENNDSQEQLPPITQTGANTFGAIVDGKIFVAKDKEGYYPPGGGTPKGIAVTVGNFLPQYEYFGIDAADYEDVYIYLKKFQKKLLILFKLVQQLDLV</sequence>
<name>A0A975CP92_9FLAO</name>
<reference evidence="1 2" key="1">
    <citation type="submission" date="2021-03" db="EMBL/GenBank/DDBJ databases">
        <title>Complete genome of Polaribacter_sp.SM13.</title>
        <authorList>
            <person name="Jeong S.W."/>
            <person name="Bae J.W."/>
        </authorList>
    </citation>
    <scope>NUCLEOTIDE SEQUENCE [LARGE SCALE GENOMIC DNA]</scope>
    <source>
        <strain evidence="1 2">SM13</strain>
    </source>
</reference>
<accession>A0A975CP92</accession>
<protein>
    <submittedName>
        <fullName evidence="1">Uncharacterized protein</fullName>
    </submittedName>
</protein>